<dbReference type="CDD" id="cd16011">
    <property type="entry name" value="iPGM_like"/>
    <property type="match status" value="1"/>
</dbReference>
<dbReference type="Pfam" id="PF10143">
    <property type="entry name" value="PhosphMutase"/>
    <property type="match status" value="1"/>
</dbReference>
<organism evidence="8 9">
    <name type="scientific">Stieleria varia</name>
    <dbReference type="NCBI Taxonomy" id="2528005"/>
    <lineage>
        <taxon>Bacteria</taxon>
        <taxon>Pseudomonadati</taxon>
        <taxon>Planctomycetota</taxon>
        <taxon>Planctomycetia</taxon>
        <taxon>Pirellulales</taxon>
        <taxon>Pirellulaceae</taxon>
        <taxon>Stieleria</taxon>
    </lineage>
</organism>
<keyword evidence="9" id="KW-1185">Reference proteome</keyword>
<dbReference type="SUPFAM" id="SSF53649">
    <property type="entry name" value="Alkaline phosphatase-like"/>
    <property type="match status" value="1"/>
</dbReference>
<gene>
    <name evidence="8" type="ORF">Pla52n_57660</name>
</gene>
<dbReference type="NCBIfam" id="NF003242">
    <property type="entry name" value="PRK04200.1"/>
    <property type="match status" value="1"/>
</dbReference>
<comment type="caution">
    <text evidence="8">The sequence shown here is derived from an EMBL/GenBank/DDBJ whole genome shotgun (WGS) entry which is preliminary data.</text>
</comment>
<dbReference type="NCBIfam" id="TIGR00306">
    <property type="entry name" value="apgM"/>
    <property type="match status" value="1"/>
</dbReference>
<dbReference type="RefSeq" id="WP_146522729.1">
    <property type="nucleotide sequence ID" value="NZ_CP151726.1"/>
</dbReference>
<dbReference type="PANTHER" id="PTHR31209:SF4">
    <property type="entry name" value="2,3-BISPHOSPHOGLYCERATE-INDEPENDENT PHOSPHOGLYCERATE MUTASE"/>
    <property type="match status" value="1"/>
</dbReference>
<evidence type="ECO:0000256" key="5">
    <source>
        <dbReference type="ARBA" id="ARBA00023152"/>
    </source>
</evidence>
<comment type="pathway">
    <text evidence="3">Carbohydrate degradation.</text>
</comment>
<comment type="catalytic activity">
    <reaction evidence="1">
        <text>(2R)-2-phosphoglycerate = (2R)-3-phosphoglycerate</text>
        <dbReference type="Rhea" id="RHEA:15901"/>
        <dbReference type="ChEBI" id="CHEBI:58272"/>
        <dbReference type="ChEBI" id="CHEBI:58289"/>
        <dbReference type="EC" id="5.4.2.12"/>
    </reaction>
</comment>
<comment type="similarity">
    <text evidence="4">Belongs to the BPG-independent phosphoglycerate mutase family. A-PGAM subfamily.</text>
</comment>
<protein>
    <submittedName>
        <fullName evidence="8">Cofactor-independent phosphoglycerate mutase</fullName>
    </submittedName>
</protein>
<evidence type="ECO:0000256" key="6">
    <source>
        <dbReference type="ARBA" id="ARBA00023235"/>
    </source>
</evidence>
<dbReference type="GO" id="GO:0046872">
    <property type="term" value="F:metal ion binding"/>
    <property type="evidence" value="ECO:0007669"/>
    <property type="project" value="InterPro"/>
</dbReference>
<accession>A0A5C6A3U6</accession>
<dbReference type="GO" id="GO:0004619">
    <property type="term" value="F:phosphoglycerate mutase activity"/>
    <property type="evidence" value="ECO:0007669"/>
    <property type="project" value="UniProtKB-EC"/>
</dbReference>
<dbReference type="Gene3D" id="3.40.720.10">
    <property type="entry name" value="Alkaline Phosphatase, subunit A"/>
    <property type="match status" value="1"/>
</dbReference>
<dbReference type="PANTHER" id="PTHR31209">
    <property type="entry name" value="COFACTOR-INDEPENDENT PHOSPHOGLYCERATE MUTASE"/>
    <property type="match status" value="1"/>
</dbReference>
<evidence type="ECO:0000256" key="3">
    <source>
        <dbReference type="ARBA" id="ARBA00004921"/>
    </source>
</evidence>
<dbReference type="Proteomes" id="UP000320176">
    <property type="component" value="Unassembled WGS sequence"/>
</dbReference>
<dbReference type="Pfam" id="PF01676">
    <property type="entry name" value="Metalloenzyme"/>
    <property type="match status" value="1"/>
</dbReference>
<evidence type="ECO:0000313" key="9">
    <source>
        <dbReference type="Proteomes" id="UP000320176"/>
    </source>
</evidence>
<sequence length="407" mass="43744">MKYVIIIPDGCADEPIEALGGKTPLQAAKLPTMDALAAKGCMALANNTPSHFPAGSEVANLCLLGYDPNEYFTGRAPLEAAAQGIQLGKHDFAIRCNLVTIDDQIMTDFTADHVSTEEATELLASCQKELLGDTACDARLEFVPGVSYRNLLIYRGDADTPAPFSSETRTSAPHDLTDLSVVDDFPRGPGSDILVRLMSDSAALLADHPVNKKRIADGKRPATNLWLWGLGGAPAMPTFEQRFGVRGVMITAVDLLRGIAALVGWPRIDVVGATGYLDTDYAAKGRAAVNALADYDLVCVHIEAPDEASHEGRHDEKIKALEQIDQHIVAPLVAALTDSGPHRILITPDHPTFCSTKKHTHGMVPLLMAGDAIEADTQTTYDELAAEAAGRRFDHGWDLMDAFVQPK</sequence>
<dbReference type="EMBL" id="SJPN01000008">
    <property type="protein sequence ID" value="TWT93938.1"/>
    <property type="molecule type" value="Genomic_DNA"/>
</dbReference>
<dbReference type="InterPro" id="IPR023665">
    <property type="entry name" value="ApgAM_prokaryotes"/>
</dbReference>
<dbReference type="OrthoDB" id="9804453at2"/>
<comment type="function">
    <text evidence="2">Catalyzes the interconversion of 2-phosphoglycerate and 3-phosphoglycerate.</text>
</comment>
<dbReference type="Gene3D" id="3.30.70.2130">
    <property type="entry name" value="Metalloenzyme domain"/>
    <property type="match status" value="1"/>
</dbReference>
<evidence type="ECO:0000256" key="1">
    <source>
        <dbReference type="ARBA" id="ARBA00000370"/>
    </source>
</evidence>
<reference evidence="8 9" key="1">
    <citation type="submission" date="2019-02" db="EMBL/GenBank/DDBJ databases">
        <title>Deep-cultivation of Planctomycetes and their phenomic and genomic characterization uncovers novel biology.</title>
        <authorList>
            <person name="Wiegand S."/>
            <person name="Jogler M."/>
            <person name="Boedeker C."/>
            <person name="Pinto D."/>
            <person name="Vollmers J."/>
            <person name="Rivas-Marin E."/>
            <person name="Kohn T."/>
            <person name="Peeters S.H."/>
            <person name="Heuer A."/>
            <person name="Rast P."/>
            <person name="Oberbeckmann S."/>
            <person name="Bunk B."/>
            <person name="Jeske O."/>
            <person name="Meyerdierks A."/>
            <person name="Storesund J.E."/>
            <person name="Kallscheuer N."/>
            <person name="Luecker S."/>
            <person name="Lage O.M."/>
            <person name="Pohl T."/>
            <person name="Merkel B.J."/>
            <person name="Hornburger P."/>
            <person name="Mueller R.-W."/>
            <person name="Bruemmer F."/>
            <person name="Labrenz M."/>
            <person name="Spormann A.M."/>
            <person name="Op Den Camp H."/>
            <person name="Overmann J."/>
            <person name="Amann R."/>
            <person name="Jetten M.S.M."/>
            <person name="Mascher T."/>
            <person name="Medema M.H."/>
            <person name="Devos D.P."/>
            <person name="Kaster A.-K."/>
            <person name="Ovreas L."/>
            <person name="Rohde M."/>
            <person name="Galperin M.Y."/>
            <person name="Jogler C."/>
        </authorList>
    </citation>
    <scope>NUCLEOTIDE SEQUENCE [LARGE SCALE GENOMIC DNA]</scope>
    <source>
        <strain evidence="8 9">Pla52n</strain>
    </source>
</reference>
<evidence type="ECO:0000256" key="4">
    <source>
        <dbReference type="ARBA" id="ARBA00005524"/>
    </source>
</evidence>
<name>A0A5C6A3U6_9BACT</name>
<dbReference type="AlphaFoldDB" id="A0A5C6A3U6"/>
<proteinExistence type="inferred from homology"/>
<dbReference type="GO" id="GO:0006096">
    <property type="term" value="P:glycolytic process"/>
    <property type="evidence" value="ECO:0007669"/>
    <property type="project" value="UniProtKB-KW"/>
</dbReference>
<dbReference type="InterPro" id="IPR017850">
    <property type="entry name" value="Alkaline_phosphatase_core_sf"/>
</dbReference>
<dbReference type="InterPro" id="IPR042253">
    <property type="entry name" value="Pglycerate_mutase_ApgM_sf"/>
</dbReference>
<keyword evidence="5" id="KW-0324">Glycolysis</keyword>
<keyword evidence="6" id="KW-0413">Isomerase</keyword>
<evidence type="ECO:0000313" key="8">
    <source>
        <dbReference type="EMBL" id="TWT93938.1"/>
    </source>
</evidence>
<dbReference type="NCBIfam" id="TIGR02535">
    <property type="entry name" value="hyp_Hser_kinase"/>
    <property type="match status" value="1"/>
</dbReference>
<dbReference type="InterPro" id="IPR006124">
    <property type="entry name" value="Metalloenzyme"/>
</dbReference>
<dbReference type="InterPro" id="IPR004456">
    <property type="entry name" value="Pglycerate_mutase_ApgM"/>
</dbReference>
<dbReference type="PIRSF" id="PIRSF006392">
    <property type="entry name" value="IPGAM_arch"/>
    <property type="match status" value="1"/>
</dbReference>
<evidence type="ECO:0000259" key="7">
    <source>
        <dbReference type="Pfam" id="PF01676"/>
    </source>
</evidence>
<feature type="domain" description="Metalloenzyme" evidence="7">
    <location>
        <begin position="1"/>
        <end position="379"/>
    </location>
</feature>
<evidence type="ECO:0000256" key="2">
    <source>
        <dbReference type="ARBA" id="ARBA00002315"/>
    </source>
</evidence>